<dbReference type="ProteomicsDB" id="318167"/>
<sequence>MPSVPEGGGYEITDKRVSRRHAILEVVDSQLRIKPNLKWRWSVL</sequence>
<reference evidence="1" key="4">
    <citation type="submission" date="2025-09" db="UniProtKB">
        <authorList>
            <consortium name="Ensembl"/>
        </authorList>
    </citation>
    <scope>IDENTIFICATION</scope>
    <source>
        <strain evidence="1">C57BL/6J</strain>
    </source>
</reference>
<organism evidence="1 3">
    <name type="scientific">Mus musculus</name>
    <name type="common">Mouse</name>
    <dbReference type="NCBI Taxonomy" id="10090"/>
    <lineage>
        <taxon>Eukaryota</taxon>
        <taxon>Metazoa</taxon>
        <taxon>Chordata</taxon>
        <taxon>Craniata</taxon>
        <taxon>Vertebrata</taxon>
        <taxon>Euteleostomi</taxon>
        <taxon>Mammalia</taxon>
        <taxon>Eutheria</taxon>
        <taxon>Euarchontoglires</taxon>
        <taxon>Glires</taxon>
        <taxon>Rodentia</taxon>
        <taxon>Myomorpha</taxon>
        <taxon>Muroidea</taxon>
        <taxon>Muridae</taxon>
        <taxon>Murinae</taxon>
        <taxon>Mus</taxon>
        <taxon>Mus</taxon>
    </lineage>
</organism>
<dbReference type="MGI" id="MGI:1919353">
    <property type="gene designation" value="Aplf"/>
</dbReference>
<dbReference type="ExpressionAtlas" id="A0A0N4SW39">
    <property type="expression patterns" value="baseline and differential"/>
</dbReference>
<dbReference type="Ensembl" id="ENSMUST00000203209.3">
    <property type="protein sequence ID" value="ENSMUSP00000145358.2"/>
    <property type="gene ID" value="ENSMUSG00000030051.11"/>
</dbReference>
<reference evidence="1 3" key="1">
    <citation type="journal article" date="2009" name="PLoS Biol.">
        <title>Lineage-specific biology revealed by a finished genome assembly of the mouse.</title>
        <authorList>
            <consortium name="Mouse Genome Sequencing Consortium"/>
            <person name="Church D.M."/>
            <person name="Goodstadt L."/>
            <person name="Hillier L.W."/>
            <person name="Zody M.C."/>
            <person name="Goldstein S."/>
            <person name="She X."/>
            <person name="Bult C.J."/>
            <person name="Agarwala R."/>
            <person name="Cherry J.L."/>
            <person name="DiCuccio M."/>
            <person name="Hlavina W."/>
            <person name="Kapustin Y."/>
            <person name="Meric P."/>
            <person name="Maglott D."/>
            <person name="Birtle Z."/>
            <person name="Marques A.C."/>
            <person name="Graves T."/>
            <person name="Zhou S."/>
            <person name="Teague B."/>
            <person name="Potamousis K."/>
            <person name="Churas C."/>
            <person name="Place M."/>
            <person name="Herschleb J."/>
            <person name="Runnheim R."/>
            <person name="Forrest D."/>
            <person name="Amos-Landgraf J."/>
            <person name="Schwartz D.C."/>
            <person name="Cheng Z."/>
            <person name="Lindblad-Toh K."/>
            <person name="Eichler E.E."/>
            <person name="Ponting C.P."/>
        </authorList>
    </citation>
    <scope>NUCLEOTIDE SEQUENCE [LARGE SCALE GENOMIC DNA]</scope>
    <source>
        <strain evidence="1 3">C57BL/6J</strain>
    </source>
</reference>
<name>A0A0N4SW39_MOUSE</name>
<keyword evidence="3" id="KW-1185">Reference proteome</keyword>
<protein>
    <submittedName>
        <fullName evidence="1">Aprataxin and PNKP like factor</fullName>
    </submittedName>
</protein>
<dbReference type="AlphaFoldDB" id="A0A0N4SW39"/>
<proteinExistence type="evidence at protein level"/>
<evidence type="ECO:0000313" key="1">
    <source>
        <dbReference type="Ensembl" id="ENSMUSP00000145358.2"/>
    </source>
</evidence>
<dbReference type="GeneTree" id="ENSGT00390000010591"/>
<evidence type="ECO:0000313" key="3">
    <source>
        <dbReference type="Proteomes" id="UP000000589"/>
    </source>
</evidence>
<evidence type="ECO:0007829" key="4">
    <source>
        <dbReference type="PeptideAtlas" id="A0A0N4SW39"/>
    </source>
</evidence>
<evidence type="ECO:0000313" key="2">
    <source>
        <dbReference type="MGI" id="MGI:1919353"/>
    </source>
</evidence>
<gene>
    <name evidence="1 2" type="primary">Aplf</name>
</gene>
<accession>A0A0N4SW39</accession>
<dbReference type="Proteomes" id="UP000000589">
    <property type="component" value="Chromosome 6"/>
</dbReference>
<dbReference type="Bgee" id="ENSMUSG00000030051">
    <property type="expression patterns" value="Expressed in otic placode and 166 other cell types or tissues"/>
</dbReference>
<dbReference type="Gene3D" id="2.60.200.20">
    <property type="match status" value="1"/>
</dbReference>
<reference evidence="1 3" key="2">
    <citation type="journal article" date="2011" name="PLoS Biol.">
        <title>Modernizing reference genome assemblies.</title>
        <authorList>
            <person name="Church D.M."/>
            <person name="Schneider V.A."/>
            <person name="Graves T."/>
            <person name="Auger K."/>
            <person name="Cunningham F."/>
            <person name="Bouk N."/>
            <person name="Chen H.C."/>
            <person name="Agarwala R."/>
            <person name="McLaren W.M."/>
            <person name="Ritchie G.R."/>
            <person name="Albracht D."/>
            <person name="Kremitzki M."/>
            <person name="Rock S."/>
            <person name="Kotkiewicz H."/>
            <person name="Kremitzki C."/>
            <person name="Wollam A."/>
            <person name="Trani L."/>
            <person name="Fulton L."/>
            <person name="Fulton R."/>
            <person name="Matthews L."/>
            <person name="Whitehead S."/>
            <person name="Chow W."/>
            <person name="Torrance J."/>
            <person name="Dunn M."/>
            <person name="Harden G."/>
            <person name="Threadgold G."/>
            <person name="Wood J."/>
            <person name="Collins J."/>
            <person name="Heath P."/>
            <person name="Griffiths G."/>
            <person name="Pelan S."/>
            <person name="Grafham D."/>
            <person name="Eichler E.E."/>
            <person name="Weinstock G."/>
            <person name="Mardis E.R."/>
            <person name="Wilson R.K."/>
            <person name="Howe K."/>
            <person name="Flicek P."/>
            <person name="Hubbard T."/>
        </authorList>
    </citation>
    <scope>NUCLEOTIDE SEQUENCE [LARGE SCALE GENOMIC DNA]</scope>
    <source>
        <strain evidence="1 3">C57BL/6J</strain>
    </source>
</reference>
<keyword evidence="4 5" id="KW-1267">Proteomics identification</keyword>
<dbReference type="VEuPathDB" id="HostDB:ENSMUSG00000030051"/>
<evidence type="ECO:0007829" key="5">
    <source>
        <dbReference type="ProteomicsDB" id="A0A0N4SW39"/>
    </source>
</evidence>
<dbReference type="SMR" id="A0A0N4SW39"/>
<dbReference type="Antibodypedia" id="30942">
    <property type="antibodies" value="265 antibodies from 27 providers"/>
</dbReference>
<dbReference type="InterPro" id="IPR008984">
    <property type="entry name" value="SMAD_FHA_dom_sf"/>
</dbReference>
<dbReference type="AGR" id="MGI:1919353"/>
<dbReference type="SUPFAM" id="SSF49879">
    <property type="entry name" value="SMAD/FHA domain"/>
    <property type="match status" value="1"/>
</dbReference>
<reference evidence="1" key="3">
    <citation type="submission" date="2025-08" db="UniProtKB">
        <authorList>
            <consortium name="Ensembl"/>
        </authorList>
    </citation>
    <scope>IDENTIFICATION</scope>
    <source>
        <strain evidence="1">C57BL/6J</strain>
    </source>
</reference>